<dbReference type="PANTHER" id="PTHR48475">
    <property type="entry name" value="RIBONUCLEASE H"/>
    <property type="match status" value="1"/>
</dbReference>
<dbReference type="Proteomes" id="UP001151760">
    <property type="component" value="Unassembled WGS sequence"/>
</dbReference>
<protein>
    <submittedName>
        <fullName evidence="2">Reverse transcriptase domain-containing protein</fullName>
    </submittedName>
</protein>
<dbReference type="InterPro" id="IPR036397">
    <property type="entry name" value="RNaseH_sf"/>
</dbReference>
<dbReference type="EMBL" id="BQNB010011599">
    <property type="protein sequence ID" value="GJS92684.1"/>
    <property type="molecule type" value="Genomic_DNA"/>
</dbReference>
<feature type="region of interest" description="Disordered" evidence="1">
    <location>
        <begin position="1"/>
        <end position="20"/>
    </location>
</feature>
<keyword evidence="2" id="KW-0695">RNA-directed DNA polymerase</keyword>
<accession>A0ABQ4ZQX2</accession>
<keyword evidence="2" id="KW-0808">Transferase</keyword>
<proteinExistence type="predicted"/>
<dbReference type="GO" id="GO:0003964">
    <property type="term" value="F:RNA-directed DNA polymerase activity"/>
    <property type="evidence" value="ECO:0007669"/>
    <property type="project" value="UniProtKB-KW"/>
</dbReference>
<reference evidence="2" key="1">
    <citation type="journal article" date="2022" name="Int. J. Mol. Sci.">
        <title>Draft Genome of Tanacetum Coccineum: Genomic Comparison of Closely Related Tanacetum-Family Plants.</title>
        <authorList>
            <person name="Yamashiro T."/>
            <person name="Shiraishi A."/>
            <person name="Nakayama K."/>
            <person name="Satake H."/>
        </authorList>
    </citation>
    <scope>NUCLEOTIDE SEQUENCE</scope>
</reference>
<evidence type="ECO:0000256" key="1">
    <source>
        <dbReference type="SAM" id="MobiDB-lite"/>
    </source>
</evidence>
<dbReference type="Gene3D" id="3.30.420.10">
    <property type="entry name" value="Ribonuclease H-like superfamily/Ribonuclease H"/>
    <property type="match status" value="1"/>
</dbReference>
<name>A0ABQ4ZQX2_9ASTR</name>
<dbReference type="SUPFAM" id="SSF53098">
    <property type="entry name" value="Ribonuclease H-like"/>
    <property type="match status" value="1"/>
</dbReference>
<comment type="caution">
    <text evidence="2">The sequence shown here is derived from an EMBL/GenBank/DDBJ whole genome shotgun (WGS) entry which is preliminary data.</text>
</comment>
<gene>
    <name evidence="2" type="ORF">Tco_0799652</name>
</gene>
<reference evidence="2" key="2">
    <citation type="submission" date="2022-01" db="EMBL/GenBank/DDBJ databases">
        <authorList>
            <person name="Yamashiro T."/>
            <person name="Shiraishi A."/>
            <person name="Satake H."/>
            <person name="Nakayama K."/>
        </authorList>
    </citation>
    <scope>NUCLEOTIDE SEQUENCE</scope>
</reference>
<organism evidence="2 3">
    <name type="scientific">Tanacetum coccineum</name>
    <dbReference type="NCBI Taxonomy" id="301880"/>
    <lineage>
        <taxon>Eukaryota</taxon>
        <taxon>Viridiplantae</taxon>
        <taxon>Streptophyta</taxon>
        <taxon>Embryophyta</taxon>
        <taxon>Tracheophyta</taxon>
        <taxon>Spermatophyta</taxon>
        <taxon>Magnoliopsida</taxon>
        <taxon>eudicotyledons</taxon>
        <taxon>Gunneridae</taxon>
        <taxon>Pentapetalae</taxon>
        <taxon>asterids</taxon>
        <taxon>campanulids</taxon>
        <taxon>Asterales</taxon>
        <taxon>Asteraceae</taxon>
        <taxon>Asteroideae</taxon>
        <taxon>Anthemideae</taxon>
        <taxon>Anthemidinae</taxon>
        <taxon>Tanacetum</taxon>
    </lineage>
</organism>
<keyword evidence="3" id="KW-1185">Reference proteome</keyword>
<sequence>MARFREQSTQARQVPDKDPKTWEMYTDEASNNSGSRAGLVLISQDKHEYKAILGDHFTKWIKAKSLATITGKKVVSFFFDHTICRFGVPQTIISDNGQQPGVAMINPKDNKEALRLSLDILEEKRDNTATQIAHSKHHMAKYYNRKVHLVSFKPRDHVLKKIEVSKATNTRKMAPRKAHIWSGKQTLMTPTCLQTDMAMKCHYPCTHPN</sequence>
<keyword evidence="2" id="KW-0548">Nucleotidyltransferase</keyword>
<dbReference type="PANTHER" id="PTHR48475:SF2">
    <property type="entry name" value="RIBONUCLEASE H"/>
    <property type="match status" value="1"/>
</dbReference>
<dbReference type="InterPro" id="IPR012337">
    <property type="entry name" value="RNaseH-like_sf"/>
</dbReference>
<evidence type="ECO:0000313" key="3">
    <source>
        <dbReference type="Proteomes" id="UP001151760"/>
    </source>
</evidence>
<evidence type="ECO:0000313" key="2">
    <source>
        <dbReference type="EMBL" id="GJS92684.1"/>
    </source>
</evidence>